<dbReference type="GO" id="GO:0003697">
    <property type="term" value="F:single-stranded DNA binding"/>
    <property type="evidence" value="ECO:0007669"/>
    <property type="project" value="InterPro"/>
</dbReference>
<dbReference type="InterPro" id="IPR011344">
    <property type="entry name" value="ssDNA-bd"/>
</dbReference>
<keyword evidence="4" id="KW-1185">Reference proteome</keyword>
<organism evidence="3 4">
    <name type="scientific">Podospora australis</name>
    <dbReference type="NCBI Taxonomy" id="1536484"/>
    <lineage>
        <taxon>Eukaryota</taxon>
        <taxon>Fungi</taxon>
        <taxon>Dikarya</taxon>
        <taxon>Ascomycota</taxon>
        <taxon>Pezizomycotina</taxon>
        <taxon>Sordariomycetes</taxon>
        <taxon>Sordariomycetidae</taxon>
        <taxon>Sordariales</taxon>
        <taxon>Podosporaceae</taxon>
        <taxon>Podospora</taxon>
    </lineage>
</organism>
<evidence type="ECO:0000256" key="2">
    <source>
        <dbReference type="PROSITE-ProRule" id="PRU00252"/>
    </source>
</evidence>
<dbReference type="EMBL" id="MU864453">
    <property type="protein sequence ID" value="KAK4185353.1"/>
    <property type="molecule type" value="Genomic_DNA"/>
</dbReference>
<reference evidence="3" key="1">
    <citation type="journal article" date="2023" name="Mol. Phylogenet. Evol.">
        <title>Genome-scale phylogeny and comparative genomics of the fungal order Sordariales.</title>
        <authorList>
            <person name="Hensen N."/>
            <person name="Bonometti L."/>
            <person name="Westerberg I."/>
            <person name="Brannstrom I.O."/>
            <person name="Guillou S."/>
            <person name="Cros-Aarteil S."/>
            <person name="Calhoun S."/>
            <person name="Haridas S."/>
            <person name="Kuo A."/>
            <person name="Mondo S."/>
            <person name="Pangilinan J."/>
            <person name="Riley R."/>
            <person name="LaButti K."/>
            <person name="Andreopoulos B."/>
            <person name="Lipzen A."/>
            <person name="Chen C."/>
            <person name="Yan M."/>
            <person name="Daum C."/>
            <person name="Ng V."/>
            <person name="Clum A."/>
            <person name="Steindorff A."/>
            <person name="Ohm R.A."/>
            <person name="Martin F."/>
            <person name="Silar P."/>
            <person name="Natvig D.O."/>
            <person name="Lalanne C."/>
            <person name="Gautier V."/>
            <person name="Ament-Velasquez S.L."/>
            <person name="Kruys A."/>
            <person name="Hutchinson M.I."/>
            <person name="Powell A.J."/>
            <person name="Barry K."/>
            <person name="Miller A.N."/>
            <person name="Grigoriev I.V."/>
            <person name="Debuchy R."/>
            <person name="Gladieux P."/>
            <person name="Hiltunen Thoren M."/>
            <person name="Johannesson H."/>
        </authorList>
    </citation>
    <scope>NUCLEOTIDE SEQUENCE</scope>
    <source>
        <strain evidence="3">PSN309</strain>
    </source>
</reference>
<evidence type="ECO:0000256" key="1">
    <source>
        <dbReference type="ARBA" id="ARBA00023125"/>
    </source>
</evidence>
<dbReference type="InterPro" id="IPR012340">
    <property type="entry name" value="NA-bd_OB-fold"/>
</dbReference>
<dbReference type="Pfam" id="PF00436">
    <property type="entry name" value="SSB"/>
    <property type="match status" value="1"/>
</dbReference>
<dbReference type="PROSITE" id="PS50935">
    <property type="entry name" value="SSB"/>
    <property type="match status" value="1"/>
</dbReference>
<dbReference type="Proteomes" id="UP001302126">
    <property type="component" value="Unassembled WGS sequence"/>
</dbReference>
<dbReference type="GO" id="GO:0042645">
    <property type="term" value="C:mitochondrial nucleoid"/>
    <property type="evidence" value="ECO:0007669"/>
    <property type="project" value="TreeGrafter"/>
</dbReference>
<reference evidence="3" key="2">
    <citation type="submission" date="2023-05" db="EMBL/GenBank/DDBJ databases">
        <authorList>
            <consortium name="Lawrence Berkeley National Laboratory"/>
            <person name="Steindorff A."/>
            <person name="Hensen N."/>
            <person name="Bonometti L."/>
            <person name="Westerberg I."/>
            <person name="Brannstrom I.O."/>
            <person name="Guillou S."/>
            <person name="Cros-Aarteil S."/>
            <person name="Calhoun S."/>
            <person name="Haridas S."/>
            <person name="Kuo A."/>
            <person name="Mondo S."/>
            <person name="Pangilinan J."/>
            <person name="Riley R."/>
            <person name="Labutti K."/>
            <person name="Andreopoulos B."/>
            <person name="Lipzen A."/>
            <person name="Chen C."/>
            <person name="Yanf M."/>
            <person name="Daum C."/>
            <person name="Ng V."/>
            <person name="Clum A."/>
            <person name="Ohm R."/>
            <person name="Martin F."/>
            <person name="Silar P."/>
            <person name="Natvig D."/>
            <person name="Lalanne C."/>
            <person name="Gautier V."/>
            <person name="Ament-Velasquez S.L."/>
            <person name="Kruys A."/>
            <person name="Hutchinson M.I."/>
            <person name="Powell A.J."/>
            <person name="Barry K."/>
            <person name="Miller A.N."/>
            <person name="Grigoriev I.V."/>
            <person name="Debuchy R."/>
            <person name="Gladieux P."/>
            <person name="Thoren M.H."/>
            <person name="Johannesson H."/>
        </authorList>
    </citation>
    <scope>NUCLEOTIDE SEQUENCE</scope>
    <source>
        <strain evidence="3">PSN309</strain>
    </source>
</reference>
<keyword evidence="1 2" id="KW-0238">DNA-binding</keyword>
<dbReference type="AlphaFoldDB" id="A0AAN6WPI9"/>
<dbReference type="PANTHER" id="PTHR10302:SF0">
    <property type="entry name" value="SINGLE-STRANDED DNA-BINDING PROTEIN, MITOCHONDRIAL"/>
    <property type="match status" value="1"/>
</dbReference>
<dbReference type="PANTHER" id="PTHR10302">
    <property type="entry name" value="SINGLE-STRANDED DNA-BINDING PROTEIN"/>
    <property type="match status" value="1"/>
</dbReference>
<sequence>MSAFFRTATRAIARPTAVAAPVRAFSSTAQRSIARITVVGRLADTPQLRASSTGKEYLTYSVGSNTGSGDNVKTSWFRVRAFIDEGAQRDYYLNIPKGSLVMVEGNASYSAYEDPTDAEKKRYDLNIVQRNLNLLSRNRNAEQQE</sequence>
<evidence type="ECO:0000313" key="4">
    <source>
        <dbReference type="Proteomes" id="UP001302126"/>
    </source>
</evidence>
<comment type="caution">
    <text evidence="3">The sequence shown here is derived from an EMBL/GenBank/DDBJ whole genome shotgun (WGS) entry which is preliminary data.</text>
</comment>
<dbReference type="InterPro" id="IPR000424">
    <property type="entry name" value="Primosome_PriB/ssb"/>
</dbReference>
<dbReference type="GO" id="GO:0006264">
    <property type="term" value="P:mitochondrial DNA replication"/>
    <property type="evidence" value="ECO:0007669"/>
    <property type="project" value="TreeGrafter"/>
</dbReference>
<dbReference type="SUPFAM" id="SSF50249">
    <property type="entry name" value="Nucleic acid-binding proteins"/>
    <property type="match status" value="1"/>
</dbReference>
<proteinExistence type="predicted"/>
<evidence type="ECO:0000313" key="3">
    <source>
        <dbReference type="EMBL" id="KAK4185353.1"/>
    </source>
</evidence>
<protein>
    <submittedName>
        <fullName evidence="3">Single-stranded DNA-binding protein rim1, mitochondrial</fullName>
    </submittedName>
</protein>
<accession>A0AAN6WPI9</accession>
<name>A0AAN6WPI9_9PEZI</name>
<dbReference type="Gene3D" id="2.40.50.140">
    <property type="entry name" value="Nucleic acid-binding proteins"/>
    <property type="match status" value="1"/>
</dbReference>
<dbReference type="CDD" id="cd04496">
    <property type="entry name" value="SSB_OBF"/>
    <property type="match status" value="1"/>
</dbReference>
<gene>
    <name evidence="3" type="ORF">QBC35DRAFT_18333</name>
</gene>